<dbReference type="AlphaFoldDB" id="A0A251PM42"/>
<proteinExistence type="predicted"/>
<dbReference type="Pfam" id="PF26575">
    <property type="entry name" value="HHO5_N"/>
    <property type="match status" value="1"/>
</dbReference>
<feature type="domain" description="HHO5-like N-terminal" evidence="1">
    <location>
        <begin position="1"/>
        <end position="29"/>
    </location>
</feature>
<keyword evidence="3" id="KW-1185">Reference proteome</keyword>
<evidence type="ECO:0000313" key="2">
    <source>
        <dbReference type="EMBL" id="ONI12646.1"/>
    </source>
</evidence>
<dbReference type="Proteomes" id="UP000006882">
    <property type="component" value="Chromosome G4"/>
</dbReference>
<dbReference type="Gramene" id="ONI12646">
    <property type="protein sequence ID" value="ONI12646"/>
    <property type="gene ID" value="PRUPE_4G176800"/>
</dbReference>
<gene>
    <name evidence="2" type="ORF">PRUPE_4G176800</name>
</gene>
<evidence type="ECO:0000259" key="1">
    <source>
        <dbReference type="Pfam" id="PF26575"/>
    </source>
</evidence>
<sequence>MRKSDAFKGELPLCMFLLNDAILIMKEDAECNVRHQMFKKNCEKNNGGTNNNKKEKDYRDKKYWTSFGTLIRWKGNKTRGWK</sequence>
<name>A0A251PM42_PRUPE</name>
<dbReference type="EMBL" id="CM007654">
    <property type="protein sequence ID" value="ONI12646.1"/>
    <property type="molecule type" value="Genomic_DNA"/>
</dbReference>
<reference evidence="2 3" key="1">
    <citation type="journal article" date="2013" name="Nat. Genet.">
        <title>The high-quality draft genome of peach (Prunus persica) identifies unique patterns of genetic diversity, domestication and genome evolution.</title>
        <authorList>
            <consortium name="International Peach Genome Initiative"/>
            <person name="Verde I."/>
            <person name="Abbott A.G."/>
            <person name="Scalabrin S."/>
            <person name="Jung S."/>
            <person name="Shu S."/>
            <person name="Marroni F."/>
            <person name="Zhebentyayeva T."/>
            <person name="Dettori M.T."/>
            <person name="Grimwood J."/>
            <person name="Cattonaro F."/>
            <person name="Zuccolo A."/>
            <person name="Rossini L."/>
            <person name="Jenkins J."/>
            <person name="Vendramin E."/>
            <person name="Meisel L.A."/>
            <person name="Decroocq V."/>
            <person name="Sosinski B."/>
            <person name="Prochnik S."/>
            <person name="Mitros T."/>
            <person name="Policriti A."/>
            <person name="Cipriani G."/>
            <person name="Dondini L."/>
            <person name="Ficklin S."/>
            <person name="Goodstein D.M."/>
            <person name="Xuan P."/>
            <person name="Del Fabbro C."/>
            <person name="Aramini V."/>
            <person name="Copetti D."/>
            <person name="Gonzalez S."/>
            <person name="Horner D.S."/>
            <person name="Falchi R."/>
            <person name="Lucas S."/>
            <person name="Mica E."/>
            <person name="Maldonado J."/>
            <person name="Lazzari B."/>
            <person name="Bielenberg D."/>
            <person name="Pirona R."/>
            <person name="Miculan M."/>
            <person name="Barakat A."/>
            <person name="Testolin R."/>
            <person name="Stella A."/>
            <person name="Tartarini S."/>
            <person name="Tonutti P."/>
            <person name="Arus P."/>
            <person name="Orellana A."/>
            <person name="Wells C."/>
            <person name="Main D."/>
            <person name="Vizzotto G."/>
            <person name="Silva H."/>
            <person name="Salamini F."/>
            <person name="Schmutz J."/>
            <person name="Morgante M."/>
            <person name="Rokhsar D.S."/>
        </authorList>
    </citation>
    <scope>NUCLEOTIDE SEQUENCE [LARGE SCALE GENOMIC DNA]</scope>
    <source>
        <strain evidence="3">cv. Nemared</strain>
    </source>
</reference>
<dbReference type="InterPro" id="IPR058673">
    <property type="entry name" value="HHO5-like_N"/>
</dbReference>
<protein>
    <recommendedName>
        <fullName evidence="1">HHO5-like N-terminal domain-containing protein</fullName>
    </recommendedName>
</protein>
<organism evidence="2 3">
    <name type="scientific">Prunus persica</name>
    <name type="common">Peach</name>
    <name type="synonym">Amygdalus persica</name>
    <dbReference type="NCBI Taxonomy" id="3760"/>
    <lineage>
        <taxon>Eukaryota</taxon>
        <taxon>Viridiplantae</taxon>
        <taxon>Streptophyta</taxon>
        <taxon>Embryophyta</taxon>
        <taxon>Tracheophyta</taxon>
        <taxon>Spermatophyta</taxon>
        <taxon>Magnoliopsida</taxon>
        <taxon>eudicotyledons</taxon>
        <taxon>Gunneridae</taxon>
        <taxon>Pentapetalae</taxon>
        <taxon>rosids</taxon>
        <taxon>fabids</taxon>
        <taxon>Rosales</taxon>
        <taxon>Rosaceae</taxon>
        <taxon>Amygdaloideae</taxon>
        <taxon>Amygdaleae</taxon>
        <taxon>Prunus</taxon>
    </lineage>
</organism>
<accession>A0A251PM42</accession>
<evidence type="ECO:0000313" key="3">
    <source>
        <dbReference type="Proteomes" id="UP000006882"/>
    </source>
</evidence>